<evidence type="ECO:0000313" key="8">
    <source>
        <dbReference type="Proteomes" id="UP000193467"/>
    </source>
</evidence>
<evidence type="ECO:0000256" key="3">
    <source>
        <dbReference type="ARBA" id="ARBA00022964"/>
    </source>
</evidence>
<evidence type="ECO:0000313" key="7">
    <source>
        <dbReference type="EMBL" id="ORY73439.1"/>
    </source>
</evidence>
<accession>A0A1Y2EPH0</accession>
<dbReference type="InterPro" id="IPR003819">
    <property type="entry name" value="TauD/TfdA-like"/>
</dbReference>
<dbReference type="InParanoid" id="A0A1Y2EPH0"/>
<evidence type="ECO:0000256" key="1">
    <source>
        <dbReference type="ARBA" id="ARBA00005896"/>
    </source>
</evidence>
<name>A0A1Y2EPH0_9BASI</name>
<reference evidence="7 8" key="1">
    <citation type="submission" date="2016-07" db="EMBL/GenBank/DDBJ databases">
        <title>Pervasive Adenine N6-methylation of Active Genes in Fungi.</title>
        <authorList>
            <consortium name="DOE Joint Genome Institute"/>
            <person name="Mondo S.J."/>
            <person name="Dannebaum R.O."/>
            <person name="Kuo R.C."/>
            <person name="Labutti K."/>
            <person name="Haridas S."/>
            <person name="Kuo A."/>
            <person name="Salamov A."/>
            <person name="Ahrendt S.R."/>
            <person name="Lipzen A."/>
            <person name="Sullivan W."/>
            <person name="Andreopoulos W.B."/>
            <person name="Clum A."/>
            <person name="Lindquist E."/>
            <person name="Daum C."/>
            <person name="Ramamoorthy G.K."/>
            <person name="Gryganskyi A."/>
            <person name="Culley D."/>
            <person name="Magnuson J.K."/>
            <person name="James T.Y."/>
            <person name="O'Malley M.A."/>
            <person name="Stajich J.E."/>
            <person name="Spatafora J.W."/>
            <person name="Visel A."/>
            <person name="Grigoriev I.V."/>
        </authorList>
    </citation>
    <scope>NUCLEOTIDE SEQUENCE [LARGE SCALE GENOMIC DNA]</scope>
    <source>
        <strain evidence="7 8">62-1032</strain>
    </source>
</reference>
<dbReference type="GO" id="GO:0005737">
    <property type="term" value="C:cytoplasm"/>
    <property type="evidence" value="ECO:0007669"/>
    <property type="project" value="TreeGrafter"/>
</dbReference>
<dbReference type="Pfam" id="PF02668">
    <property type="entry name" value="TauD"/>
    <property type="match status" value="1"/>
</dbReference>
<dbReference type="InterPro" id="IPR042098">
    <property type="entry name" value="TauD-like_sf"/>
</dbReference>
<feature type="domain" description="TauD/TfdA-like" evidence="6">
    <location>
        <begin position="47"/>
        <end position="329"/>
    </location>
</feature>
<evidence type="ECO:0000259" key="6">
    <source>
        <dbReference type="Pfam" id="PF02668"/>
    </source>
</evidence>
<keyword evidence="3" id="KW-0223">Dioxygenase</keyword>
<dbReference type="SUPFAM" id="SSF51197">
    <property type="entry name" value="Clavaminate synthase-like"/>
    <property type="match status" value="1"/>
</dbReference>
<dbReference type="GO" id="GO:0016706">
    <property type="term" value="F:2-oxoglutarate-dependent dioxygenase activity"/>
    <property type="evidence" value="ECO:0007669"/>
    <property type="project" value="TreeGrafter"/>
</dbReference>
<dbReference type="PANTHER" id="PTHR30468:SF10">
    <property type="entry name" value="TAUD_TFDA-LIKE DOMAIN-CONTAINING PROTEIN"/>
    <property type="match status" value="1"/>
</dbReference>
<gene>
    <name evidence="7" type="ORF">BCR35DRAFT_354123</name>
</gene>
<dbReference type="OrthoDB" id="2532959at2759"/>
<evidence type="ECO:0000256" key="5">
    <source>
        <dbReference type="ARBA" id="ARBA00023004"/>
    </source>
</evidence>
<protein>
    <recommendedName>
        <fullName evidence="6">TauD/TfdA-like domain-containing protein</fullName>
    </recommendedName>
</protein>
<dbReference type="EMBL" id="MCGR01000046">
    <property type="protein sequence ID" value="ORY73439.1"/>
    <property type="molecule type" value="Genomic_DNA"/>
</dbReference>
<comment type="caution">
    <text evidence="7">The sequence shown here is derived from an EMBL/GenBank/DDBJ whole genome shotgun (WGS) entry which is preliminary data.</text>
</comment>
<dbReference type="Proteomes" id="UP000193467">
    <property type="component" value="Unassembled WGS sequence"/>
</dbReference>
<keyword evidence="8" id="KW-1185">Reference proteome</keyword>
<evidence type="ECO:0000256" key="2">
    <source>
        <dbReference type="ARBA" id="ARBA00022723"/>
    </source>
</evidence>
<proteinExistence type="inferred from homology"/>
<dbReference type="AlphaFoldDB" id="A0A1Y2EPH0"/>
<sequence length="360" mass="39603">MSTNASQTITAPVDSGSLAETVGSLALRGSQIPLKPTAALNKFKSIDLTPVIGREYPELQLVDLLRAPNADELIRELAIIVSQRGVVFFRGQEISIDEQKELGNKLGVLSGRPEASSLHVHPTARSRELPLEISPIDSGRAGEYLKLRKTVTRFASQGFHSDITFEPIPSDFAILKVHTLPQTGGDTLWASAYEAYDRLTPALATFLEGLTAVHEANNFHKIAEAGGDKAYIGVRGHPANVGPDYQSVHPVIRTNPVTGWKGLFVNPGFTKSINGLSKDESDLLLDYLFKLYTQNHDLQVRFKWNKNDVAIWANTSTVHSATFDYEERRIGDRVVSIGEKPYFEAGSKSRREALGLPSFH</sequence>
<dbReference type="PANTHER" id="PTHR30468">
    <property type="entry name" value="ALPHA-KETOGLUTARATE-DEPENDENT SULFONATE DIOXYGENASE"/>
    <property type="match status" value="1"/>
</dbReference>
<dbReference type="InterPro" id="IPR051323">
    <property type="entry name" value="AtsK-like"/>
</dbReference>
<keyword evidence="4" id="KW-0560">Oxidoreductase</keyword>
<keyword evidence="2" id="KW-0479">Metal-binding</keyword>
<dbReference type="GO" id="GO:0046872">
    <property type="term" value="F:metal ion binding"/>
    <property type="evidence" value="ECO:0007669"/>
    <property type="project" value="UniProtKB-KW"/>
</dbReference>
<keyword evidence="5" id="KW-0408">Iron</keyword>
<evidence type="ECO:0000256" key="4">
    <source>
        <dbReference type="ARBA" id="ARBA00023002"/>
    </source>
</evidence>
<dbReference type="STRING" id="106004.A0A1Y2EPH0"/>
<organism evidence="7 8">
    <name type="scientific">Leucosporidium creatinivorum</name>
    <dbReference type="NCBI Taxonomy" id="106004"/>
    <lineage>
        <taxon>Eukaryota</taxon>
        <taxon>Fungi</taxon>
        <taxon>Dikarya</taxon>
        <taxon>Basidiomycota</taxon>
        <taxon>Pucciniomycotina</taxon>
        <taxon>Microbotryomycetes</taxon>
        <taxon>Leucosporidiales</taxon>
        <taxon>Leucosporidium</taxon>
    </lineage>
</organism>
<dbReference type="Gene3D" id="3.60.130.10">
    <property type="entry name" value="Clavaminate synthase-like"/>
    <property type="match status" value="1"/>
</dbReference>
<comment type="similarity">
    <text evidence="1">Belongs to the TfdA dioxygenase family.</text>
</comment>